<evidence type="ECO:0000313" key="10">
    <source>
        <dbReference type="EMBL" id="KAG2194080.1"/>
    </source>
</evidence>
<dbReference type="OrthoDB" id="6475849at2759"/>
<keyword evidence="3" id="KW-0645">Protease</keyword>
<dbReference type="AlphaFoldDB" id="A0A8H7QL45"/>
<dbReference type="Proteomes" id="UP000650833">
    <property type="component" value="Unassembled WGS sequence"/>
</dbReference>
<reference evidence="10" key="1">
    <citation type="submission" date="2020-12" db="EMBL/GenBank/DDBJ databases">
        <title>Metabolic potential, ecology and presence of endohyphal bacteria is reflected in genomic diversity of Mucoromycotina.</title>
        <authorList>
            <person name="Muszewska A."/>
            <person name="Okrasinska A."/>
            <person name="Steczkiewicz K."/>
            <person name="Drgas O."/>
            <person name="Orlowska M."/>
            <person name="Perlinska-Lenart U."/>
            <person name="Aleksandrzak-Piekarczyk T."/>
            <person name="Szatraj K."/>
            <person name="Zielenkiewicz U."/>
            <person name="Pilsyk S."/>
            <person name="Malc E."/>
            <person name="Mieczkowski P."/>
            <person name="Kruszewska J.S."/>
            <person name="Biernat P."/>
            <person name="Pawlowska J."/>
        </authorList>
    </citation>
    <scope>NUCLEOTIDE SEQUENCE</scope>
    <source>
        <strain evidence="10">CBS 226.32</strain>
    </source>
</reference>
<proteinExistence type="inferred from homology"/>
<sequence>MATNSSLSNSTSNIATCSTPECASTAKAILDSLDLNVDPCSDFYQYTCGNWIAGTTIAEDKISAGTLVTANDINIEIMKSILEGTYDDAYKSLISTDDGFYRQDQEAADKENFDTMQKYYNVCLNEDQIDLVGPTPIYQDVASLENVLFPVENEMQAYSKKAIVSLSQSIAKLNQYFIPVLSMFYVNPDDKQSDTYSILFGQVVLGLPSKEYYDVPETLAKYKTGLNDILTKSIGEYSNGTEDATLRDTESKKYNFTRWSNEKVAAAVDRFIDFETKLASISMKNEEMQDPVKLYNPVKLSEFQAQNPLIDWTSIIQALVPSGIKAPDTIVNQAPPYYERLNKLLASGDITEQTLQEYCIITFVTNKAYSLDSASRKAYNKMDNEISRGTTADRPRWETCTKYVSSAFSNSMGRYYTLKKFGSENERKEVETFLTTIHEAWINRLPDLDWLDNQTRAKAVEKVKLISHKVGYSIVSPDLRQPISIKKYNEGLFINETSFYDTENILSAWYANKMWSKAGQKVDKDEWHMSPQTVNAYYSPNVNEIVLPAGILQSPLYSANQSNFLNYGGIGMIIGHEITHAFDSAGRKYDGYGSLTDWWTNTTSAKFEEKTKCFINQYNKFTVTGPNNVTLNVNGLLTLGENLADNGGTTASLTAFRKLGKQEQALPGLENMSPEALFFINLGRVWCGKEREELALQSIYTDPHSPTRARVNGIVQNSADFATIFNCPVGSPMNPQIKCDMW</sequence>
<feature type="domain" description="Peptidase M13 N-terminal" evidence="9">
    <location>
        <begin position="39"/>
        <end position="472"/>
    </location>
</feature>
<dbReference type="PANTHER" id="PTHR11733:SF167">
    <property type="entry name" value="FI17812P1-RELATED"/>
    <property type="match status" value="1"/>
</dbReference>
<name>A0A8H7QL45_9FUNG</name>
<comment type="cofactor">
    <cofactor evidence="1">
        <name>Zn(2+)</name>
        <dbReference type="ChEBI" id="CHEBI:29105"/>
    </cofactor>
</comment>
<keyword evidence="5" id="KW-0378">Hydrolase</keyword>
<keyword evidence="7" id="KW-0482">Metalloprotease</keyword>
<evidence type="ECO:0000256" key="6">
    <source>
        <dbReference type="ARBA" id="ARBA00022833"/>
    </source>
</evidence>
<gene>
    <name evidence="10" type="ORF">INT46_006931</name>
</gene>
<dbReference type="EMBL" id="JAEPRC010000609">
    <property type="protein sequence ID" value="KAG2194080.1"/>
    <property type="molecule type" value="Genomic_DNA"/>
</dbReference>
<organism evidence="10 11">
    <name type="scientific">Mucor plumbeus</name>
    <dbReference type="NCBI Taxonomy" id="97098"/>
    <lineage>
        <taxon>Eukaryota</taxon>
        <taxon>Fungi</taxon>
        <taxon>Fungi incertae sedis</taxon>
        <taxon>Mucoromycota</taxon>
        <taxon>Mucoromycotina</taxon>
        <taxon>Mucoromycetes</taxon>
        <taxon>Mucorales</taxon>
        <taxon>Mucorineae</taxon>
        <taxon>Mucoraceae</taxon>
        <taxon>Mucor</taxon>
    </lineage>
</organism>
<keyword evidence="6" id="KW-0862">Zinc</keyword>
<keyword evidence="4" id="KW-0479">Metal-binding</keyword>
<protein>
    <recommendedName>
        <fullName evidence="12">Zincin</fullName>
    </recommendedName>
</protein>
<evidence type="ECO:0008006" key="12">
    <source>
        <dbReference type="Google" id="ProtNLM"/>
    </source>
</evidence>
<dbReference type="PANTHER" id="PTHR11733">
    <property type="entry name" value="ZINC METALLOPROTEASE FAMILY M13 NEPRILYSIN-RELATED"/>
    <property type="match status" value="1"/>
</dbReference>
<evidence type="ECO:0000259" key="9">
    <source>
        <dbReference type="Pfam" id="PF05649"/>
    </source>
</evidence>
<evidence type="ECO:0000256" key="7">
    <source>
        <dbReference type="ARBA" id="ARBA00023049"/>
    </source>
</evidence>
<keyword evidence="11" id="KW-1185">Reference proteome</keyword>
<comment type="caution">
    <text evidence="10">The sequence shown here is derived from an EMBL/GenBank/DDBJ whole genome shotgun (WGS) entry which is preliminary data.</text>
</comment>
<evidence type="ECO:0000256" key="2">
    <source>
        <dbReference type="ARBA" id="ARBA00007357"/>
    </source>
</evidence>
<dbReference type="GO" id="GO:0046872">
    <property type="term" value="F:metal ion binding"/>
    <property type="evidence" value="ECO:0007669"/>
    <property type="project" value="UniProtKB-KW"/>
</dbReference>
<evidence type="ECO:0000256" key="4">
    <source>
        <dbReference type="ARBA" id="ARBA00022723"/>
    </source>
</evidence>
<feature type="domain" description="Peptidase M13 C-terminal" evidence="8">
    <location>
        <begin position="535"/>
        <end position="740"/>
    </location>
</feature>
<dbReference type="PROSITE" id="PS51885">
    <property type="entry name" value="NEPRILYSIN"/>
    <property type="match status" value="1"/>
</dbReference>
<dbReference type="InterPro" id="IPR042089">
    <property type="entry name" value="Peptidase_M13_dom_2"/>
</dbReference>
<evidence type="ECO:0000256" key="3">
    <source>
        <dbReference type="ARBA" id="ARBA00022670"/>
    </source>
</evidence>
<dbReference type="Pfam" id="PF05649">
    <property type="entry name" value="Peptidase_M13_N"/>
    <property type="match status" value="1"/>
</dbReference>
<evidence type="ECO:0000259" key="8">
    <source>
        <dbReference type="Pfam" id="PF01431"/>
    </source>
</evidence>
<evidence type="ECO:0000256" key="1">
    <source>
        <dbReference type="ARBA" id="ARBA00001947"/>
    </source>
</evidence>
<dbReference type="InterPro" id="IPR018497">
    <property type="entry name" value="Peptidase_M13_C"/>
</dbReference>
<dbReference type="GO" id="GO:0005886">
    <property type="term" value="C:plasma membrane"/>
    <property type="evidence" value="ECO:0007669"/>
    <property type="project" value="TreeGrafter"/>
</dbReference>
<dbReference type="Gene3D" id="3.40.390.10">
    <property type="entry name" value="Collagenase (Catalytic Domain)"/>
    <property type="match status" value="1"/>
</dbReference>
<dbReference type="CDD" id="cd08662">
    <property type="entry name" value="M13"/>
    <property type="match status" value="1"/>
</dbReference>
<evidence type="ECO:0000313" key="11">
    <source>
        <dbReference type="Proteomes" id="UP000650833"/>
    </source>
</evidence>
<dbReference type="GO" id="GO:0016485">
    <property type="term" value="P:protein processing"/>
    <property type="evidence" value="ECO:0007669"/>
    <property type="project" value="TreeGrafter"/>
</dbReference>
<comment type="similarity">
    <text evidence="2">Belongs to the peptidase M13 family.</text>
</comment>
<accession>A0A8H7QL45</accession>
<dbReference type="InterPro" id="IPR008753">
    <property type="entry name" value="Peptidase_M13_N"/>
</dbReference>
<dbReference type="InterPro" id="IPR000718">
    <property type="entry name" value="Peptidase_M13"/>
</dbReference>
<evidence type="ECO:0000256" key="5">
    <source>
        <dbReference type="ARBA" id="ARBA00022801"/>
    </source>
</evidence>
<dbReference type="PRINTS" id="PR00786">
    <property type="entry name" value="NEPRILYSIN"/>
</dbReference>
<dbReference type="Gene3D" id="1.10.1380.10">
    <property type="entry name" value="Neutral endopeptidase , domain2"/>
    <property type="match status" value="1"/>
</dbReference>
<dbReference type="GO" id="GO:0004222">
    <property type="term" value="F:metalloendopeptidase activity"/>
    <property type="evidence" value="ECO:0007669"/>
    <property type="project" value="InterPro"/>
</dbReference>
<dbReference type="SUPFAM" id="SSF55486">
    <property type="entry name" value="Metalloproteases ('zincins'), catalytic domain"/>
    <property type="match status" value="1"/>
</dbReference>
<dbReference type="Pfam" id="PF01431">
    <property type="entry name" value="Peptidase_M13"/>
    <property type="match status" value="1"/>
</dbReference>
<dbReference type="InterPro" id="IPR024079">
    <property type="entry name" value="MetalloPept_cat_dom_sf"/>
</dbReference>